<dbReference type="Pfam" id="PF00264">
    <property type="entry name" value="Tyrosinase"/>
    <property type="match status" value="1"/>
</dbReference>
<evidence type="ECO:0000256" key="6">
    <source>
        <dbReference type="PIRSR" id="PIRSR621190-1"/>
    </source>
</evidence>
<evidence type="ECO:0000256" key="4">
    <source>
        <dbReference type="ARBA" id="ARBA00022833"/>
    </source>
</evidence>
<dbReference type="GO" id="GO:0031012">
    <property type="term" value="C:extracellular matrix"/>
    <property type="evidence" value="ECO:0007669"/>
    <property type="project" value="InterPro"/>
</dbReference>
<dbReference type="Gene3D" id="1.10.1280.10">
    <property type="entry name" value="Di-copper center containing domain from catechol oxidase"/>
    <property type="match status" value="1"/>
</dbReference>
<keyword evidence="7" id="KW-0106">Calcium</keyword>
<comment type="cofactor">
    <cofactor evidence="7">
        <name>Zn(2+)</name>
        <dbReference type="ChEBI" id="CHEBI:29105"/>
    </cofactor>
    <text evidence="7">Binds 2 Zn(2+) ions per subunit.</text>
</comment>
<feature type="domain" description="Tyrosinase copper-binding" evidence="9">
    <location>
        <begin position="129"/>
        <end position="146"/>
    </location>
</feature>
<dbReference type="Gene3D" id="3.40.390.10">
    <property type="entry name" value="Collagenase (Catalytic Domain)"/>
    <property type="match status" value="1"/>
</dbReference>
<dbReference type="SUPFAM" id="SSF55486">
    <property type="entry name" value="Metalloproteases ('zincins'), catalytic domain"/>
    <property type="match status" value="1"/>
</dbReference>
<keyword evidence="5" id="KW-0186">Copper</keyword>
<keyword evidence="4 7" id="KW-0862">Zinc</keyword>
<feature type="region of interest" description="Disordered" evidence="8">
    <location>
        <begin position="1"/>
        <end position="58"/>
    </location>
</feature>
<evidence type="ECO:0000256" key="2">
    <source>
        <dbReference type="ARBA" id="ARBA00022723"/>
    </source>
</evidence>
<protein>
    <recommendedName>
        <fullName evidence="9">Tyrosinase copper-binding domain-containing protein</fullName>
    </recommendedName>
</protein>
<feature type="binding site" evidence="7">
    <location>
        <position position="710"/>
    </location>
    <ligand>
        <name>Zn(2+)</name>
        <dbReference type="ChEBI" id="CHEBI:29105"/>
        <label>2</label>
        <note>catalytic</note>
    </ligand>
</feature>
<dbReference type="PANTHER" id="PTHR11474:SF76">
    <property type="entry name" value="SHKT DOMAIN-CONTAINING PROTEIN"/>
    <property type="match status" value="1"/>
</dbReference>
<gene>
    <name evidence="10" type="ORF">AURANDRAFT_62829</name>
</gene>
<feature type="binding site" evidence="7">
    <location>
        <position position="706"/>
    </location>
    <ligand>
        <name>Zn(2+)</name>
        <dbReference type="ChEBI" id="CHEBI:29105"/>
        <label>2</label>
        <note>catalytic</note>
    </ligand>
</feature>
<dbReference type="PRINTS" id="PR00138">
    <property type="entry name" value="MATRIXIN"/>
</dbReference>
<dbReference type="GO" id="GO:0008270">
    <property type="term" value="F:zinc ion binding"/>
    <property type="evidence" value="ECO:0007669"/>
    <property type="project" value="InterPro"/>
</dbReference>
<dbReference type="InterPro" id="IPR021190">
    <property type="entry name" value="Pept_M10A"/>
</dbReference>
<feature type="binding site" evidence="7">
    <location>
        <position position="673"/>
    </location>
    <ligand>
        <name>Ca(2+)</name>
        <dbReference type="ChEBI" id="CHEBI:29108"/>
        <label>3</label>
    </ligand>
</feature>
<feature type="binding site" evidence="7">
    <location>
        <position position="724"/>
    </location>
    <ligand>
        <name>Zn(2+)</name>
        <dbReference type="ChEBI" id="CHEBI:29105"/>
        <label>2</label>
        <note>catalytic</note>
    </ligand>
</feature>
<evidence type="ECO:0000256" key="1">
    <source>
        <dbReference type="ARBA" id="ARBA00022670"/>
    </source>
</evidence>
<evidence type="ECO:0000256" key="5">
    <source>
        <dbReference type="ARBA" id="ARBA00023008"/>
    </source>
</evidence>
<dbReference type="eggNOG" id="KOG1565">
    <property type="taxonomic scope" value="Eukaryota"/>
</dbReference>
<dbReference type="KEGG" id="aaf:AURANDRAFT_62829"/>
<accession>F0Y382</accession>
<feature type="compositionally biased region" description="Basic and acidic residues" evidence="8">
    <location>
        <begin position="11"/>
        <end position="24"/>
    </location>
</feature>
<keyword evidence="11" id="KW-1185">Reference proteome</keyword>
<sequence>MACPCLGGGKPKKEASVAPEKAKAPEPPAAEPVTAQPAAPAPAPPPAAAPAPPPAPAGPWWEAPLSGVVTRCEARKMPPALQERYAAAVLKMRENKDGAPGTSEYFRLAVMHGGMPELPRASFPEYCVHGQEAFPTWHRPYLLDFERALRRADLALGNDGNIGLPYWDWCEPEVNGEILPGIVRKKLMTVPFPDDFFPPAYHEGKKTMNPRWAFDPALDVAEDWRIKMKLDGGSVARTADRCLSSTFHGAHACTSWSDHANPSVESCHNSIHMYVGGIMGGFQSAFHPVFWLHHCNVDRLYESYLAVEPDSAAEFEKHQRSLGSAKKTADGFPEGPWGIYCPFTHHASGEPYHAKHSFDTPALGFVYDALATPSPPQMREMPYFATFPAIDVTKLELGPCSLHVYVVKAGDAFAAPAGDDKALLEAPGYAGSCDVFFIDNPAGCANCATRPPFDEHVDVTAALRALDLRPRDVALHVLVTFPRGGDAKPAADVPGVPTPVLKGPRLASMEKSVKEGDADDDAAEVLKLLGKEPGAGFTAEVSDEVRKIQRAAGLVDDGVVGPKTKPLLLNNFHGDDLAPEGAASWKPGDTVGWTIELDTVPPSLDAAALGEVAAAQFAKWSAATGIAFARDDAAPKLTLAWKLTSNKDVAFSDGPGGQLANATLETIVFDKAEKWELDGRPHPRRKFDGEPGFFDPYFKVAPVLLHEIGHVLGLDHSSDPSDVMAPYYMASKLELTDADVAKAKAKLGA</sequence>
<dbReference type="OrthoDB" id="534509at2759"/>
<dbReference type="InterPro" id="IPR006026">
    <property type="entry name" value="Peptidase_Metallo"/>
</dbReference>
<dbReference type="GO" id="GO:0006508">
    <property type="term" value="P:proteolysis"/>
    <property type="evidence" value="ECO:0007669"/>
    <property type="project" value="UniProtKB-KW"/>
</dbReference>
<feature type="binding site" evidence="7">
    <location>
        <position position="654"/>
    </location>
    <ligand>
        <name>Ca(2+)</name>
        <dbReference type="ChEBI" id="CHEBI:29108"/>
        <label>3</label>
    </ligand>
</feature>
<dbReference type="InterPro" id="IPR008922">
    <property type="entry name" value="Di-copper_centre_dom_sf"/>
</dbReference>
<dbReference type="AlphaFoldDB" id="F0Y382"/>
<dbReference type="InterPro" id="IPR001818">
    <property type="entry name" value="Pept_M10_metallopeptidase"/>
</dbReference>
<dbReference type="Proteomes" id="UP000002729">
    <property type="component" value="Unassembled WGS sequence"/>
</dbReference>
<dbReference type="RefSeq" id="XP_009035104.1">
    <property type="nucleotide sequence ID" value="XM_009036856.1"/>
</dbReference>
<evidence type="ECO:0000256" key="8">
    <source>
        <dbReference type="SAM" id="MobiDB-lite"/>
    </source>
</evidence>
<feature type="binding site" evidence="7">
    <location>
        <position position="716"/>
    </location>
    <ligand>
        <name>Zn(2+)</name>
        <dbReference type="ChEBI" id="CHEBI:29105"/>
        <label>2</label>
        <note>catalytic</note>
    </ligand>
</feature>
<proteinExistence type="predicted"/>
<feature type="binding site" evidence="7">
    <location>
        <position position="670"/>
    </location>
    <ligand>
        <name>Ca(2+)</name>
        <dbReference type="ChEBI" id="CHEBI:29108"/>
        <label>3</label>
    </ligand>
</feature>
<evidence type="ECO:0000313" key="11">
    <source>
        <dbReference type="Proteomes" id="UP000002729"/>
    </source>
</evidence>
<feature type="binding site" evidence="7">
    <location>
        <position position="653"/>
    </location>
    <ligand>
        <name>Ca(2+)</name>
        <dbReference type="ChEBI" id="CHEBI:29108"/>
        <label>3</label>
    </ligand>
</feature>
<dbReference type="GO" id="GO:0016491">
    <property type="term" value="F:oxidoreductase activity"/>
    <property type="evidence" value="ECO:0007669"/>
    <property type="project" value="InterPro"/>
</dbReference>
<evidence type="ECO:0000259" key="9">
    <source>
        <dbReference type="PROSITE" id="PS00497"/>
    </source>
</evidence>
<dbReference type="GO" id="GO:0004222">
    <property type="term" value="F:metalloendopeptidase activity"/>
    <property type="evidence" value="ECO:0007669"/>
    <property type="project" value="InterPro"/>
</dbReference>
<evidence type="ECO:0000313" key="10">
    <source>
        <dbReference type="EMBL" id="EGB10295.1"/>
    </source>
</evidence>
<dbReference type="PRINTS" id="PR00092">
    <property type="entry name" value="TYROSINASE"/>
</dbReference>
<keyword evidence="2 7" id="KW-0479">Metal-binding</keyword>
<dbReference type="SUPFAM" id="SSF48056">
    <property type="entry name" value="Di-copper centre-containing domain"/>
    <property type="match status" value="1"/>
</dbReference>
<dbReference type="PANTHER" id="PTHR11474">
    <property type="entry name" value="TYROSINASE FAMILY MEMBER"/>
    <property type="match status" value="1"/>
</dbReference>
<name>F0Y382_AURAN</name>
<keyword evidence="1" id="KW-0645">Protease</keyword>
<dbReference type="OMA" id="AFHPVFW"/>
<dbReference type="InterPro" id="IPR024079">
    <property type="entry name" value="MetalloPept_cat_dom_sf"/>
</dbReference>
<dbReference type="GeneID" id="20224062"/>
<dbReference type="EMBL" id="GL833124">
    <property type="protein sequence ID" value="EGB10295.1"/>
    <property type="molecule type" value="Genomic_DNA"/>
</dbReference>
<reference evidence="10 11" key="1">
    <citation type="journal article" date="2011" name="Proc. Natl. Acad. Sci. U.S.A.">
        <title>Niche of harmful alga Aureococcus anophagefferens revealed through ecogenomics.</title>
        <authorList>
            <person name="Gobler C.J."/>
            <person name="Berry D.L."/>
            <person name="Dyhrman S.T."/>
            <person name="Wilhelm S.W."/>
            <person name="Salamov A."/>
            <person name="Lobanov A.V."/>
            <person name="Zhang Y."/>
            <person name="Collier J.L."/>
            <person name="Wurch L.L."/>
            <person name="Kustka A.B."/>
            <person name="Dill B.D."/>
            <person name="Shah M."/>
            <person name="VerBerkmoes N.C."/>
            <person name="Kuo A."/>
            <person name="Terry A."/>
            <person name="Pangilinan J."/>
            <person name="Lindquist E.A."/>
            <person name="Lucas S."/>
            <person name="Paulsen I.T."/>
            <person name="Hattenrath-Lehmann T.K."/>
            <person name="Talmage S.C."/>
            <person name="Walker E.A."/>
            <person name="Koch F."/>
            <person name="Burson A.M."/>
            <person name="Marcoval M.A."/>
            <person name="Tang Y.Z."/>
            <person name="Lecleir G.R."/>
            <person name="Coyne K.J."/>
            <person name="Berg G.M."/>
            <person name="Bertrand E.M."/>
            <person name="Saito M.A."/>
            <person name="Gladyshev V.N."/>
            <person name="Grigoriev I.V."/>
        </authorList>
    </citation>
    <scope>NUCLEOTIDE SEQUENCE [LARGE SCALE GENOMIC DNA]</scope>
    <source>
        <strain evidence="11">CCMP 1984</strain>
    </source>
</reference>
<dbReference type="PROSITE" id="PS00497">
    <property type="entry name" value="TYROSINASE_1"/>
    <property type="match status" value="1"/>
</dbReference>
<feature type="binding site" evidence="7">
    <location>
        <position position="673"/>
    </location>
    <ligand>
        <name>Ca(2+)</name>
        <dbReference type="ChEBI" id="CHEBI:29108"/>
        <label>1</label>
    </ligand>
</feature>
<feature type="active site" evidence="6">
    <location>
        <position position="707"/>
    </location>
</feature>
<evidence type="ECO:0000256" key="7">
    <source>
        <dbReference type="PIRSR" id="PIRSR621190-2"/>
    </source>
</evidence>
<dbReference type="InterPro" id="IPR050316">
    <property type="entry name" value="Tyrosinase/Hemocyanin"/>
</dbReference>
<feature type="compositionally biased region" description="Pro residues" evidence="8">
    <location>
        <begin position="39"/>
        <end position="57"/>
    </location>
</feature>
<dbReference type="SMART" id="SM00235">
    <property type="entry name" value="ZnMc"/>
    <property type="match status" value="1"/>
</dbReference>
<keyword evidence="3" id="KW-0378">Hydrolase</keyword>
<dbReference type="Pfam" id="PF00413">
    <property type="entry name" value="Peptidase_M10"/>
    <property type="match status" value="1"/>
</dbReference>
<feature type="binding site" evidence="7">
    <location>
        <position position="648"/>
    </location>
    <ligand>
        <name>Zn(2+)</name>
        <dbReference type="ChEBI" id="CHEBI:29105"/>
        <label>1</label>
    </ligand>
</feature>
<comment type="cofactor">
    <cofactor evidence="7">
        <name>Ca(2+)</name>
        <dbReference type="ChEBI" id="CHEBI:29108"/>
    </cofactor>
    <text evidence="7">Can bind about 5 Ca(2+) ions per subunit.</text>
</comment>
<dbReference type="InParanoid" id="F0Y382"/>
<organism evidence="11">
    <name type="scientific">Aureococcus anophagefferens</name>
    <name type="common">Harmful bloom alga</name>
    <dbReference type="NCBI Taxonomy" id="44056"/>
    <lineage>
        <taxon>Eukaryota</taxon>
        <taxon>Sar</taxon>
        <taxon>Stramenopiles</taxon>
        <taxon>Ochrophyta</taxon>
        <taxon>Pelagophyceae</taxon>
        <taxon>Pelagomonadales</taxon>
        <taxon>Pelagomonadaceae</taxon>
        <taxon>Aureococcus</taxon>
    </lineage>
</organism>
<evidence type="ECO:0000256" key="3">
    <source>
        <dbReference type="ARBA" id="ARBA00022801"/>
    </source>
</evidence>
<dbReference type="InterPro" id="IPR002227">
    <property type="entry name" value="Tyrosinase_Cu-bd"/>
</dbReference>